<comment type="caution">
    <text evidence="2">The sequence shown here is derived from an EMBL/GenBank/DDBJ whole genome shotgun (WGS) entry which is preliminary data.</text>
</comment>
<evidence type="ECO:0008006" key="4">
    <source>
        <dbReference type="Google" id="ProtNLM"/>
    </source>
</evidence>
<accession>A0A7J4XKE3</accession>
<organism evidence="2 3">
    <name type="scientific">Bacteroides salyersiae</name>
    <dbReference type="NCBI Taxonomy" id="291644"/>
    <lineage>
        <taxon>Bacteria</taxon>
        <taxon>Pseudomonadati</taxon>
        <taxon>Bacteroidota</taxon>
        <taxon>Bacteroidia</taxon>
        <taxon>Bacteroidales</taxon>
        <taxon>Bacteroidaceae</taxon>
        <taxon>Bacteroides</taxon>
    </lineage>
</organism>
<sequence>MKKLIAGICVTMLLASCGNDAEKKASEKLSAARSAFAQGDYNEAKLQIDSIKILYPKAFDARREGIKLMQQVELKEQQQTLVYLDSMMQTKQQELEKIKNKYVLEKDAEYQRVGNYFWPTQTVEKNLHRSFLRFQVNEQGVMSMTSIYCGGNSIHHFAVKVTAPDGSFAETPASKDSYETTDLGEKIEKADYKMGADGNVMGFLYLNRDKNIKVEYIGERKYTTTMPPADRQALAGIYELSQLLSSIEQIKKEQEEANLKIQFVTKKIEQKQQEEKAEQKDE</sequence>
<proteinExistence type="predicted"/>
<keyword evidence="1" id="KW-0175">Coiled coil</keyword>
<evidence type="ECO:0000313" key="3">
    <source>
        <dbReference type="Proteomes" id="UP000422221"/>
    </source>
</evidence>
<evidence type="ECO:0000313" key="2">
    <source>
        <dbReference type="EMBL" id="KAA3766353.1"/>
    </source>
</evidence>
<name>A0A7J4XKE3_9BACE</name>
<gene>
    <name evidence="2" type="ORF">F3F73_09345</name>
</gene>
<reference evidence="2 3" key="1">
    <citation type="journal article" date="2019" name="Nat. Med.">
        <title>A library of human gut bacterial isolates paired with longitudinal multiomics data enables mechanistic microbiome research.</title>
        <authorList>
            <person name="Poyet M."/>
            <person name="Groussin M."/>
            <person name="Gibbons S.M."/>
            <person name="Avila-Pacheco J."/>
            <person name="Jiang X."/>
            <person name="Kearney S.M."/>
            <person name="Perrotta A.R."/>
            <person name="Berdy B."/>
            <person name="Zhao S."/>
            <person name="Lieberman T.D."/>
            <person name="Swanson P.K."/>
            <person name="Smith M."/>
            <person name="Roesemann S."/>
            <person name="Alexander J.E."/>
            <person name="Rich S.A."/>
            <person name="Livny J."/>
            <person name="Vlamakis H."/>
            <person name="Clish C."/>
            <person name="Bullock K."/>
            <person name="Deik A."/>
            <person name="Scott J."/>
            <person name="Pierce K.A."/>
            <person name="Xavier R.J."/>
            <person name="Alm E.J."/>
        </authorList>
    </citation>
    <scope>NUCLEOTIDE SEQUENCE [LARGE SCALE GENOMIC DNA]</scope>
    <source>
        <strain evidence="2 3">BIOML-A10</strain>
    </source>
</reference>
<protein>
    <recommendedName>
        <fullName evidence="4">Lipoprotein</fullName>
    </recommendedName>
</protein>
<feature type="coiled-coil region" evidence="1">
    <location>
        <begin position="240"/>
        <end position="281"/>
    </location>
</feature>
<dbReference type="PROSITE" id="PS51257">
    <property type="entry name" value="PROKAR_LIPOPROTEIN"/>
    <property type="match status" value="1"/>
</dbReference>
<dbReference type="RefSeq" id="WP_007482415.1">
    <property type="nucleotide sequence ID" value="NZ_CP072243.1"/>
</dbReference>
<evidence type="ECO:0000256" key="1">
    <source>
        <dbReference type="SAM" id="Coils"/>
    </source>
</evidence>
<dbReference type="Proteomes" id="UP000422221">
    <property type="component" value="Unassembled WGS sequence"/>
</dbReference>
<dbReference type="EMBL" id="VWMK01000007">
    <property type="protein sequence ID" value="KAA3766353.1"/>
    <property type="molecule type" value="Genomic_DNA"/>
</dbReference>
<dbReference type="AlphaFoldDB" id="A0A7J4XKE3"/>